<dbReference type="PROSITE" id="PS00606">
    <property type="entry name" value="KS3_1"/>
    <property type="match status" value="1"/>
</dbReference>
<gene>
    <name evidence="5" type="ORF">OS242_10950</name>
</gene>
<keyword evidence="2 3" id="KW-0808">Transferase</keyword>
<keyword evidence="6" id="KW-1185">Reference proteome</keyword>
<dbReference type="InterPro" id="IPR020841">
    <property type="entry name" value="PKS_Beta-ketoAc_synthase_dom"/>
</dbReference>
<reference evidence="5 6" key="1">
    <citation type="submission" date="2022-11" db="EMBL/GenBank/DDBJ databases">
        <title>Study of microbial diversity in lake waters.</title>
        <authorList>
            <person name="Zhang J."/>
        </authorList>
    </citation>
    <scope>NUCLEOTIDE SEQUENCE [LARGE SCALE GENOMIC DNA]</scope>
    <source>
        <strain evidence="5 6">DT12</strain>
    </source>
</reference>
<evidence type="ECO:0000256" key="3">
    <source>
        <dbReference type="RuleBase" id="RU003694"/>
    </source>
</evidence>
<sequence length="403" mass="41922">MSRRIAITGLGVLSPIGIGHQEFWNNLIAGTVGTKKIKAFDTSIFDVHNGGEVDGFVPDQYFKVINPEVAGRTTQLAVAAARMAVEDAGLTGDSYEGERIGVCMGTTMGNQSVVEDDNDAQIKGGSPLIPDLVSHYAEVYISAAVAEEMGAEGPISVVPTACAAGNYAISWGADLIRDGLVDVAIVGGADAISRGCFAVFHRLGAIAPEVCQPFDVNRKGMMVAEGAGCVILEDYDKAVARGAHIYAELLGYGLACDAHHPTAPHPEGLGAKGAMQRALVEAGIGAESVNYVSAHGTGTRANDSSESRSVRDVFGVRADELPTSSIKSMLGHTMGAASAIEAVTCALTIKHGVIPPTVNFKESDPDCLNQIVPNEAMSYPVEVALSNSFAFGGNISTIIMGRV</sequence>
<dbReference type="PANTHER" id="PTHR11712:SF336">
    <property type="entry name" value="3-OXOACYL-[ACYL-CARRIER-PROTEIN] SYNTHASE, MITOCHONDRIAL"/>
    <property type="match status" value="1"/>
</dbReference>
<accession>A0ABT3X0Q8</accession>
<dbReference type="PANTHER" id="PTHR11712">
    <property type="entry name" value="POLYKETIDE SYNTHASE-RELATED"/>
    <property type="match status" value="1"/>
</dbReference>
<proteinExistence type="inferred from homology"/>
<comment type="caution">
    <text evidence="5">The sequence shown here is derived from an EMBL/GenBank/DDBJ whole genome shotgun (WGS) entry which is preliminary data.</text>
</comment>
<dbReference type="InterPro" id="IPR016039">
    <property type="entry name" value="Thiolase-like"/>
</dbReference>
<evidence type="ECO:0000256" key="2">
    <source>
        <dbReference type="ARBA" id="ARBA00022679"/>
    </source>
</evidence>
<dbReference type="CDD" id="cd00834">
    <property type="entry name" value="KAS_I_II"/>
    <property type="match status" value="1"/>
</dbReference>
<feature type="domain" description="Ketosynthase family 3 (KS3)" evidence="4">
    <location>
        <begin position="2"/>
        <end position="402"/>
    </location>
</feature>
<dbReference type="InterPro" id="IPR014031">
    <property type="entry name" value="Ketoacyl_synth_C"/>
</dbReference>
<evidence type="ECO:0000313" key="6">
    <source>
        <dbReference type="Proteomes" id="UP001208017"/>
    </source>
</evidence>
<dbReference type="InterPro" id="IPR014030">
    <property type="entry name" value="Ketoacyl_synth_N"/>
</dbReference>
<dbReference type="Pfam" id="PF02801">
    <property type="entry name" value="Ketoacyl-synt_C"/>
    <property type="match status" value="1"/>
</dbReference>
<evidence type="ECO:0000256" key="1">
    <source>
        <dbReference type="ARBA" id="ARBA00008467"/>
    </source>
</evidence>
<dbReference type="Gene3D" id="3.40.47.10">
    <property type="match status" value="2"/>
</dbReference>
<dbReference type="EMBL" id="JAPMLT010000004">
    <property type="protein sequence ID" value="MCX7570479.1"/>
    <property type="molecule type" value="Genomic_DNA"/>
</dbReference>
<dbReference type="InterPro" id="IPR018201">
    <property type="entry name" value="Ketoacyl_synth_AS"/>
</dbReference>
<dbReference type="SMART" id="SM00825">
    <property type="entry name" value="PKS_KS"/>
    <property type="match status" value="1"/>
</dbReference>
<evidence type="ECO:0000313" key="5">
    <source>
        <dbReference type="EMBL" id="MCX7570479.1"/>
    </source>
</evidence>
<dbReference type="InterPro" id="IPR000794">
    <property type="entry name" value="Beta-ketoacyl_synthase"/>
</dbReference>
<comment type="similarity">
    <text evidence="1 3">Belongs to the thiolase-like superfamily. Beta-ketoacyl-ACP synthases family.</text>
</comment>
<dbReference type="Proteomes" id="UP001208017">
    <property type="component" value="Unassembled WGS sequence"/>
</dbReference>
<dbReference type="SUPFAM" id="SSF53901">
    <property type="entry name" value="Thiolase-like"/>
    <property type="match status" value="2"/>
</dbReference>
<protein>
    <submittedName>
        <fullName evidence="5">Beta-ketoacyl-[acyl-carrier-protein] synthase family protein</fullName>
    </submittedName>
</protein>
<dbReference type="PROSITE" id="PS52004">
    <property type="entry name" value="KS3_2"/>
    <property type="match status" value="1"/>
</dbReference>
<dbReference type="Pfam" id="PF00109">
    <property type="entry name" value="ketoacyl-synt"/>
    <property type="match status" value="1"/>
</dbReference>
<dbReference type="RefSeq" id="WP_267151723.1">
    <property type="nucleotide sequence ID" value="NZ_JAPMLT010000004.1"/>
</dbReference>
<evidence type="ECO:0000259" key="4">
    <source>
        <dbReference type="PROSITE" id="PS52004"/>
    </source>
</evidence>
<organism evidence="5 6">
    <name type="scientific">Tumebacillus lacus</name>
    <dbReference type="NCBI Taxonomy" id="2995335"/>
    <lineage>
        <taxon>Bacteria</taxon>
        <taxon>Bacillati</taxon>
        <taxon>Bacillota</taxon>
        <taxon>Bacilli</taxon>
        <taxon>Bacillales</taxon>
        <taxon>Alicyclobacillaceae</taxon>
        <taxon>Tumebacillus</taxon>
    </lineage>
</organism>
<name>A0ABT3X0Q8_9BACL</name>